<dbReference type="AlphaFoldDB" id="A0AAV5ECB7"/>
<dbReference type="Proteomes" id="UP001054889">
    <property type="component" value="Unassembled WGS sequence"/>
</dbReference>
<keyword evidence="2" id="KW-1185">Reference proteome</keyword>
<organism evidence="1 2">
    <name type="scientific">Eleusine coracana subsp. coracana</name>
    <dbReference type="NCBI Taxonomy" id="191504"/>
    <lineage>
        <taxon>Eukaryota</taxon>
        <taxon>Viridiplantae</taxon>
        <taxon>Streptophyta</taxon>
        <taxon>Embryophyta</taxon>
        <taxon>Tracheophyta</taxon>
        <taxon>Spermatophyta</taxon>
        <taxon>Magnoliopsida</taxon>
        <taxon>Liliopsida</taxon>
        <taxon>Poales</taxon>
        <taxon>Poaceae</taxon>
        <taxon>PACMAD clade</taxon>
        <taxon>Chloridoideae</taxon>
        <taxon>Cynodonteae</taxon>
        <taxon>Eleusininae</taxon>
        <taxon>Eleusine</taxon>
    </lineage>
</organism>
<name>A0AAV5ECB7_ELECO</name>
<proteinExistence type="predicted"/>
<reference evidence="1" key="1">
    <citation type="journal article" date="2018" name="DNA Res.">
        <title>Multiple hybrid de novo genome assembly of finger millet, an orphan allotetraploid crop.</title>
        <authorList>
            <person name="Hatakeyama M."/>
            <person name="Aluri S."/>
            <person name="Balachadran M.T."/>
            <person name="Sivarajan S.R."/>
            <person name="Patrignani A."/>
            <person name="Gruter S."/>
            <person name="Poveda L."/>
            <person name="Shimizu-Inatsugi R."/>
            <person name="Baeten J."/>
            <person name="Francoijs K.J."/>
            <person name="Nataraja K.N."/>
            <person name="Reddy Y.A.N."/>
            <person name="Phadnis S."/>
            <person name="Ravikumar R.L."/>
            <person name="Schlapbach R."/>
            <person name="Sreeman S.M."/>
            <person name="Shimizu K.K."/>
        </authorList>
    </citation>
    <scope>NUCLEOTIDE SEQUENCE</scope>
</reference>
<reference evidence="1" key="2">
    <citation type="submission" date="2021-12" db="EMBL/GenBank/DDBJ databases">
        <title>Resequencing data analysis of finger millet.</title>
        <authorList>
            <person name="Hatakeyama M."/>
            <person name="Aluri S."/>
            <person name="Balachadran M.T."/>
            <person name="Sivarajan S.R."/>
            <person name="Poveda L."/>
            <person name="Shimizu-Inatsugi R."/>
            <person name="Schlapbach R."/>
            <person name="Sreeman S.M."/>
            <person name="Shimizu K.K."/>
        </authorList>
    </citation>
    <scope>NUCLEOTIDE SEQUENCE</scope>
</reference>
<protein>
    <submittedName>
        <fullName evidence="1">Uncharacterized protein</fullName>
    </submittedName>
</protein>
<sequence>MFRRKKERASTVSVSLEGGSCGSIATLVCLTECVPASMQFSGNLRMRSIYGGWRELDLSVL</sequence>
<accession>A0AAV5ECB7</accession>
<dbReference type="EMBL" id="BQKI01000074">
    <property type="protein sequence ID" value="GJN20300.1"/>
    <property type="molecule type" value="Genomic_DNA"/>
</dbReference>
<comment type="caution">
    <text evidence="1">The sequence shown here is derived from an EMBL/GenBank/DDBJ whole genome shotgun (WGS) entry which is preliminary data.</text>
</comment>
<gene>
    <name evidence="1" type="primary">gb07660</name>
    <name evidence="1" type="ORF">PR202_gb07660</name>
</gene>
<evidence type="ECO:0000313" key="1">
    <source>
        <dbReference type="EMBL" id="GJN20300.1"/>
    </source>
</evidence>
<evidence type="ECO:0000313" key="2">
    <source>
        <dbReference type="Proteomes" id="UP001054889"/>
    </source>
</evidence>